<dbReference type="InterPro" id="IPR027417">
    <property type="entry name" value="P-loop_NTPase"/>
</dbReference>
<dbReference type="InterPro" id="IPR035651">
    <property type="entry name" value="BipA_V"/>
</dbReference>
<keyword evidence="4" id="KW-0694">RNA-binding</keyword>
<dbReference type="GO" id="GO:0043022">
    <property type="term" value="F:ribosome binding"/>
    <property type="evidence" value="ECO:0007669"/>
    <property type="project" value="UniProtKB-UniRule"/>
</dbReference>
<dbReference type="GO" id="GO:0003924">
    <property type="term" value="F:GTPase activity"/>
    <property type="evidence" value="ECO:0007669"/>
    <property type="project" value="UniProtKB-UniRule"/>
</dbReference>
<dbReference type="CDD" id="cd03691">
    <property type="entry name" value="BipA_TypA_II"/>
    <property type="match status" value="1"/>
</dbReference>
<dbReference type="InterPro" id="IPR009000">
    <property type="entry name" value="Transl_B-barrel_sf"/>
</dbReference>
<keyword evidence="2 4" id="KW-0342">GTP-binding</keyword>
<protein>
    <recommendedName>
        <fullName evidence="4">Large ribosomal subunit assembly factor BipA</fullName>
        <ecNumber evidence="4">3.6.5.-</ecNumber>
    </recommendedName>
    <alternativeName>
        <fullName evidence="4">GTP-binding protein BipA</fullName>
    </alternativeName>
</protein>
<dbReference type="PRINTS" id="PR00315">
    <property type="entry name" value="ELONGATNFCT"/>
</dbReference>
<proteinExistence type="inferred from homology"/>
<dbReference type="EC" id="3.6.5.-" evidence="4"/>
<dbReference type="EMBL" id="FWPT01000001">
    <property type="protein sequence ID" value="SMA31974.1"/>
    <property type="molecule type" value="Genomic_DNA"/>
</dbReference>
<dbReference type="InterPro" id="IPR047043">
    <property type="entry name" value="BipA_III"/>
</dbReference>
<dbReference type="FunFam" id="3.30.70.870:FF:000003">
    <property type="entry name" value="GTP-binding protein TypA"/>
    <property type="match status" value="1"/>
</dbReference>
<dbReference type="GO" id="GO:1990904">
    <property type="term" value="C:ribonucleoprotein complex"/>
    <property type="evidence" value="ECO:0007669"/>
    <property type="project" value="TreeGrafter"/>
</dbReference>
<comment type="subcellular location">
    <subcellularLocation>
        <location evidence="4">Cytoplasm</location>
    </subcellularLocation>
    <text evidence="4">Binds to ribosomes.</text>
</comment>
<dbReference type="Pfam" id="PF00009">
    <property type="entry name" value="GTP_EFTU"/>
    <property type="match status" value="1"/>
</dbReference>
<evidence type="ECO:0000259" key="5">
    <source>
        <dbReference type="PROSITE" id="PS51722"/>
    </source>
</evidence>
<dbReference type="InterPro" id="IPR004161">
    <property type="entry name" value="EFTu-like_2"/>
</dbReference>
<dbReference type="Gene3D" id="2.40.50.250">
    <property type="entry name" value="bipa protein"/>
    <property type="match status" value="1"/>
</dbReference>
<keyword evidence="1 4" id="KW-0547">Nucleotide-binding</keyword>
<keyword evidence="4" id="KW-0699">rRNA-binding</keyword>
<dbReference type="AlphaFoldDB" id="A0A1X7ADJ7"/>
<dbReference type="InterPro" id="IPR000640">
    <property type="entry name" value="EFG_V-like"/>
</dbReference>
<dbReference type="NCBIfam" id="TIGR01394">
    <property type="entry name" value="TypA_BipA"/>
    <property type="match status" value="1"/>
</dbReference>
<dbReference type="Pfam" id="PF00679">
    <property type="entry name" value="EFG_C"/>
    <property type="match status" value="1"/>
</dbReference>
<keyword evidence="7" id="KW-1185">Reference proteome</keyword>
<dbReference type="OrthoDB" id="9801472at2"/>
<dbReference type="CDD" id="cd16263">
    <property type="entry name" value="BipA_III"/>
    <property type="match status" value="1"/>
</dbReference>
<evidence type="ECO:0000256" key="4">
    <source>
        <dbReference type="HAMAP-Rule" id="MF_00849"/>
    </source>
</evidence>
<comment type="similarity">
    <text evidence="4">Belongs to the TRAFAC class translation factor GTPase superfamily. Classic translation factor GTPase family. BipA subfamily.</text>
</comment>
<keyword evidence="4" id="KW-0378">Hydrolase</keyword>
<keyword evidence="4" id="KW-0690">Ribosome biogenesis</keyword>
<keyword evidence="4" id="KW-0963">Cytoplasm</keyword>
<dbReference type="PANTHER" id="PTHR42908">
    <property type="entry name" value="TRANSLATION ELONGATION FACTOR-RELATED"/>
    <property type="match status" value="1"/>
</dbReference>
<dbReference type="InterPro" id="IPR047042">
    <property type="entry name" value="BipA_II"/>
</dbReference>
<dbReference type="InterPro" id="IPR006298">
    <property type="entry name" value="BipA"/>
</dbReference>
<dbReference type="InterPro" id="IPR000795">
    <property type="entry name" value="T_Tr_GTP-bd_dom"/>
</dbReference>
<dbReference type="GO" id="GO:0097216">
    <property type="term" value="F:guanosine tetraphosphate binding"/>
    <property type="evidence" value="ECO:0007669"/>
    <property type="project" value="UniProtKB-ARBA"/>
</dbReference>
<dbReference type="SUPFAM" id="SSF52540">
    <property type="entry name" value="P-loop containing nucleoside triphosphate hydrolases"/>
    <property type="match status" value="1"/>
</dbReference>
<dbReference type="FunFam" id="2.40.30.10:FF:000016">
    <property type="entry name" value="GTP-binding protein TypA"/>
    <property type="match status" value="1"/>
</dbReference>
<dbReference type="InterPro" id="IPR035647">
    <property type="entry name" value="EFG_III/V"/>
</dbReference>
<dbReference type="GO" id="GO:0005829">
    <property type="term" value="C:cytosol"/>
    <property type="evidence" value="ECO:0007669"/>
    <property type="project" value="TreeGrafter"/>
</dbReference>
<gene>
    <name evidence="6" type="primary">typA</name>
    <name evidence="4" type="synonym">bipA</name>
    <name evidence="6" type="ORF">EHSB41UT_00086</name>
</gene>
<evidence type="ECO:0000256" key="3">
    <source>
        <dbReference type="ARBA" id="ARBA00048548"/>
    </source>
</evidence>
<accession>A0A1X7ADJ7</accession>
<dbReference type="NCBIfam" id="TIGR00231">
    <property type="entry name" value="small_GTP"/>
    <property type="match status" value="1"/>
</dbReference>
<feature type="binding site" evidence="4">
    <location>
        <begin position="128"/>
        <end position="131"/>
    </location>
    <ligand>
        <name>GTP</name>
        <dbReference type="ChEBI" id="CHEBI:37565"/>
    </ligand>
</feature>
<dbReference type="SUPFAM" id="SSF54980">
    <property type="entry name" value="EF-G C-terminal domain-like"/>
    <property type="match status" value="2"/>
</dbReference>
<dbReference type="SUPFAM" id="SSF50447">
    <property type="entry name" value="Translation proteins"/>
    <property type="match status" value="1"/>
</dbReference>
<evidence type="ECO:0000256" key="1">
    <source>
        <dbReference type="ARBA" id="ARBA00022741"/>
    </source>
</evidence>
<dbReference type="Gene3D" id="3.30.70.870">
    <property type="entry name" value="Elongation Factor G (Translational Gtpase), domain 3"/>
    <property type="match status" value="1"/>
</dbReference>
<feature type="binding site" evidence="4">
    <location>
        <begin position="15"/>
        <end position="20"/>
    </location>
    <ligand>
        <name>GTP</name>
        <dbReference type="ChEBI" id="CHEBI:37565"/>
    </ligand>
</feature>
<dbReference type="RefSeq" id="WP_087106846.1">
    <property type="nucleotide sequence ID" value="NZ_CBCSCN010000012.1"/>
</dbReference>
<dbReference type="PROSITE" id="PS00301">
    <property type="entry name" value="G_TR_1"/>
    <property type="match status" value="1"/>
</dbReference>
<feature type="domain" description="Tr-type G" evidence="5">
    <location>
        <begin position="3"/>
        <end position="198"/>
    </location>
</feature>
<evidence type="ECO:0000256" key="2">
    <source>
        <dbReference type="ARBA" id="ARBA00023134"/>
    </source>
</evidence>
<dbReference type="GO" id="GO:0005525">
    <property type="term" value="F:GTP binding"/>
    <property type="evidence" value="ECO:0007669"/>
    <property type="project" value="UniProtKB-UniRule"/>
</dbReference>
<dbReference type="Pfam" id="PF03144">
    <property type="entry name" value="GTP_EFTU_D2"/>
    <property type="match status" value="1"/>
</dbReference>
<dbReference type="GO" id="GO:0019843">
    <property type="term" value="F:rRNA binding"/>
    <property type="evidence" value="ECO:0007669"/>
    <property type="project" value="UniProtKB-KW"/>
</dbReference>
<dbReference type="FunFam" id="3.40.50.300:FF:000055">
    <property type="entry name" value="GTP-binding protein TypA"/>
    <property type="match status" value="1"/>
</dbReference>
<comment type="function">
    <text evidence="4">A 50S ribosomal subunit assembly protein with GTPase activity, required for 50S subunit assembly at low temperatures, may also play a role in translation. Binds GTP and analogs. Binds the 70S ribosome between the 30S and 50S subunits, in a similar position as ribosome-bound EF-G; it contacts a number of ribosomal proteins, both rRNAs and the A-site tRNA.</text>
</comment>
<dbReference type="InterPro" id="IPR031157">
    <property type="entry name" value="G_TR_CS"/>
</dbReference>
<dbReference type="Gene3D" id="3.30.70.240">
    <property type="match status" value="1"/>
</dbReference>
<evidence type="ECO:0000313" key="7">
    <source>
        <dbReference type="Proteomes" id="UP000196573"/>
    </source>
</evidence>
<dbReference type="InterPro" id="IPR047041">
    <property type="entry name" value="BipA_GTP-bd_dom"/>
</dbReference>
<dbReference type="GO" id="GO:0010467">
    <property type="term" value="P:gene expression"/>
    <property type="evidence" value="ECO:0007669"/>
    <property type="project" value="UniProtKB-ARBA"/>
</dbReference>
<organism evidence="6 7">
    <name type="scientific">Parendozoicomonas haliclonae</name>
    <dbReference type="NCBI Taxonomy" id="1960125"/>
    <lineage>
        <taxon>Bacteria</taxon>
        <taxon>Pseudomonadati</taxon>
        <taxon>Pseudomonadota</taxon>
        <taxon>Gammaproteobacteria</taxon>
        <taxon>Oceanospirillales</taxon>
        <taxon>Endozoicomonadaceae</taxon>
        <taxon>Parendozoicomonas</taxon>
    </lineage>
</organism>
<dbReference type="InterPro" id="IPR048876">
    <property type="entry name" value="BipA_C"/>
</dbReference>
<comment type="subunit">
    <text evidence="4">Monomer.</text>
</comment>
<name>A0A1X7ADJ7_9GAMM</name>
<dbReference type="Gene3D" id="2.40.30.10">
    <property type="entry name" value="Translation factors"/>
    <property type="match status" value="1"/>
</dbReference>
<dbReference type="CDD" id="cd01891">
    <property type="entry name" value="TypA_BipA"/>
    <property type="match status" value="1"/>
</dbReference>
<dbReference type="Pfam" id="PF21018">
    <property type="entry name" value="BipA_C"/>
    <property type="match status" value="1"/>
</dbReference>
<dbReference type="Proteomes" id="UP000196573">
    <property type="component" value="Unassembled WGS sequence"/>
</dbReference>
<comment type="catalytic activity">
    <reaction evidence="3 4">
        <text>GTP + H2O = GDP + phosphate + H(+)</text>
        <dbReference type="Rhea" id="RHEA:19669"/>
        <dbReference type="ChEBI" id="CHEBI:15377"/>
        <dbReference type="ChEBI" id="CHEBI:15378"/>
        <dbReference type="ChEBI" id="CHEBI:37565"/>
        <dbReference type="ChEBI" id="CHEBI:43474"/>
        <dbReference type="ChEBI" id="CHEBI:58189"/>
    </reaction>
</comment>
<dbReference type="GO" id="GO:0009409">
    <property type="term" value="P:response to cold"/>
    <property type="evidence" value="ECO:0007669"/>
    <property type="project" value="UniProtKB-ARBA"/>
</dbReference>
<evidence type="ECO:0000313" key="6">
    <source>
        <dbReference type="EMBL" id="SMA31974.1"/>
    </source>
</evidence>
<dbReference type="GO" id="GO:0000027">
    <property type="term" value="P:ribosomal large subunit assembly"/>
    <property type="evidence" value="ECO:0007669"/>
    <property type="project" value="UniProtKB-UniRule"/>
</dbReference>
<dbReference type="FunFam" id="2.40.50.250:FF:000001">
    <property type="entry name" value="GTP-binding protein TypA"/>
    <property type="match status" value="1"/>
</dbReference>
<dbReference type="InterPro" id="IPR042116">
    <property type="entry name" value="TypA/BipA_C"/>
</dbReference>
<dbReference type="GO" id="GO:0000049">
    <property type="term" value="F:tRNA binding"/>
    <property type="evidence" value="ECO:0007669"/>
    <property type="project" value="UniProtKB-KW"/>
</dbReference>
<sequence>MIEKLRNVAIIAHVDHGKTTLVDKLLQQSGTLGRKDQGAERVMDSNDQEKERGITILAKNTAITWNDYRINIVDTPGHADFGGEVERVLSMVDSVLLLVDAVDGPMPQTRFVTSKAFEQGLRPIVVVNKVDRPGARPDWVIDQVFDLFDNLGATEEQLDFPVIYASALNGIAGLEPDQLADDMTPLFEMITQNVPAPDVDLDGPFQMQISALDYNSYMGVIGIGRIKRGTLKPGTPVRLVTREGQERNAKIQKVMGHHGLERIEVEEANAGDIVCITGIDGLNISDTLCDPSAVEALPALSVDEPTVSMTFQVNDSPFCGQDGKFVTSRNIKERLDRELIHNVALRVEQGSDADKFQVAGRGELHLSVLIETMRREGFELAVSRPQVVIRDNNGVKEEPYEQVVVDIEEQHQGSVMEEMGLRKAELKDMVPDGKGRVRLDFMMPSRGLIGFRSQFMTLTSGSGILTSIFDHYGPVKEGTVGQRNNGVLVSMVKGKVLGYSLFNLQSRGRMFIDPNVDVYEGQIIGLHIRDNDLVVNPTKGKQLTNVRAAGTDENIILTPPIRHTLEQALEFIDDDELVEVTPNHIRLRKKYLTENERKRHSRK</sequence>
<dbReference type="InterPro" id="IPR005225">
    <property type="entry name" value="Small_GTP-bd"/>
</dbReference>
<dbReference type="FunFam" id="3.30.70.240:FF:000002">
    <property type="entry name" value="GTP-binding protein TypA"/>
    <property type="match status" value="1"/>
</dbReference>
<dbReference type="PANTHER" id="PTHR42908:SF8">
    <property type="entry name" value="TR-TYPE G DOMAIN-CONTAINING PROTEIN"/>
    <property type="match status" value="1"/>
</dbReference>
<dbReference type="HAMAP" id="MF_00849">
    <property type="entry name" value="BipA"/>
    <property type="match status" value="1"/>
</dbReference>
<dbReference type="CDD" id="cd03710">
    <property type="entry name" value="BipA_TypA_C"/>
    <property type="match status" value="1"/>
</dbReference>
<dbReference type="Gene3D" id="3.40.50.300">
    <property type="entry name" value="P-loop containing nucleotide triphosphate hydrolases"/>
    <property type="match status" value="1"/>
</dbReference>
<dbReference type="PROSITE" id="PS51722">
    <property type="entry name" value="G_TR_2"/>
    <property type="match status" value="1"/>
</dbReference>
<keyword evidence="4" id="KW-0820">tRNA-binding</keyword>
<reference evidence="6 7" key="1">
    <citation type="submission" date="2017-03" db="EMBL/GenBank/DDBJ databases">
        <authorList>
            <person name="Afonso C.L."/>
            <person name="Miller P.J."/>
            <person name="Scott M.A."/>
            <person name="Spackman E."/>
            <person name="Goraichik I."/>
            <person name="Dimitrov K.M."/>
            <person name="Suarez D.L."/>
            <person name="Swayne D.E."/>
        </authorList>
    </citation>
    <scope>NUCLEOTIDE SEQUENCE [LARGE SCALE GENOMIC DNA]</scope>
    <source>
        <strain evidence="6">SB41UT1</strain>
    </source>
</reference>